<protein>
    <submittedName>
        <fullName evidence="2">Uncharacterized protein</fullName>
    </submittedName>
</protein>
<dbReference type="Proteomes" id="UP000327493">
    <property type="component" value="Unassembled WGS sequence"/>
</dbReference>
<evidence type="ECO:0000256" key="1">
    <source>
        <dbReference type="SAM" id="MobiDB-lite"/>
    </source>
</evidence>
<reference evidence="2 3" key="1">
    <citation type="submission" date="2019-08" db="EMBL/GenBank/DDBJ databases">
        <title>A chromosome-level genome assembly, high-density linkage maps, and genome scans reveal the genomic architecture of hybrid incompatibilities underlying speciation via character displacement in darters (Percidae: Etheostominae).</title>
        <authorList>
            <person name="Moran R.L."/>
            <person name="Catchen J.M."/>
            <person name="Fuller R.C."/>
        </authorList>
    </citation>
    <scope>NUCLEOTIDE SEQUENCE [LARGE SCALE GENOMIC DNA]</scope>
    <source>
        <strain evidence="2">EspeVRDwgs_2016</strain>
        <tissue evidence="2">Muscle</tissue>
    </source>
</reference>
<gene>
    <name evidence="2" type="ORF">FQN60_017484</name>
</gene>
<organism evidence="2 3">
    <name type="scientific">Etheostoma spectabile</name>
    <name type="common">orangethroat darter</name>
    <dbReference type="NCBI Taxonomy" id="54343"/>
    <lineage>
        <taxon>Eukaryota</taxon>
        <taxon>Metazoa</taxon>
        <taxon>Chordata</taxon>
        <taxon>Craniata</taxon>
        <taxon>Vertebrata</taxon>
        <taxon>Euteleostomi</taxon>
        <taxon>Actinopterygii</taxon>
        <taxon>Neopterygii</taxon>
        <taxon>Teleostei</taxon>
        <taxon>Neoteleostei</taxon>
        <taxon>Acanthomorphata</taxon>
        <taxon>Eupercaria</taxon>
        <taxon>Perciformes</taxon>
        <taxon>Percoidei</taxon>
        <taxon>Percidae</taxon>
        <taxon>Etheostomatinae</taxon>
        <taxon>Etheostoma</taxon>
    </lineage>
</organism>
<comment type="caution">
    <text evidence="2">The sequence shown here is derived from an EMBL/GenBank/DDBJ whole genome shotgun (WGS) entry which is preliminary data.</text>
</comment>
<dbReference type="EMBL" id="VOFY01000036">
    <property type="protein sequence ID" value="KAA8579268.1"/>
    <property type="molecule type" value="Genomic_DNA"/>
</dbReference>
<feature type="region of interest" description="Disordered" evidence="1">
    <location>
        <begin position="1"/>
        <end position="74"/>
    </location>
</feature>
<name>A0A5J5CCQ7_9PERO</name>
<dbReference type="AlphaFoldDB" id="A0A5J5CCQ7"/>
<sequence length="74" mass="8089">MAPKEAAPPFSPPHTDTQPTAAQLLSNPQPSKDHKDKTPKALATSTRCISEDSWLDAQSPQEPSETQRDPPLRD</sequence>
<accession>A0A5J5CCQ7</accession>
<feature type="compositionally biased region" description="Polar residues" evidence="1">
    <location>
        <begin position="14"/>
        <end position="30"/>
    </location>
</feature>
<evidence type="ECO:0000313" key="2">
    <source>
        <dbReference type="EMBL" id="KAA8579268.1"/>
    </source>
</evidence>
<keyword evidence="3" id="KW-1185">Reference proteome</keyword>
<evidence type="ECO:0000313" key="3">
    <source>
        <dbReference type="Proteomes" id="UP000327493"/>
    </source>
</evidence>
<feature type="compositionally biased region" description="Basic and acidic residues" evidence="1">
    <location>
        <begin position="65"/>
        <end position="74"/>
    </location>
</feature>
<proteinExistence type="predicted"/>